<gene>
    <name evidence="3" type="ORF">SAMN05421858_1254</name>
</gene>
<dbReference type="Pfam" id="PF13458">
    <property type="entry name" value="Peripla_BP_6"/>
    <property type="match status" value="1"/>
</dbReference>
<evidence type="ECO:0000259" key="2">
    <source>
        <dbReference type="Pfam" id="PF13458"/>
    </source>
</evidence>
<dbReference type="EMBL" id="FTNO01000001">
    <property type="protein sequence ID" value="SIR05207.1"/>
    <property type="molecule type" value="Genomic_DNA"/>
</dbReference>
<dbReference type="PANTHER" id="PTHR30483:SF6">
    <property type="entry name" value="PERIPLASMIC BINDING PROTEIN OF ABC TRANSPORTER FOR NATURAL AMINO ACIDS"/>
    <property type="match status" value="1"/>
</dbReference>
<organism evidence="3 4">
    <name type="scientific">Haladaptatus litoreus</name>
    <dbReference type="NCBI Taxonomy" id="553468"/>
    <lineage>
        <taxon>Archaea</taxon>
        <taxon>Methanobacteriati</taxon>
        <taxon>Methanobacteriota</taxon>
        <taxon>Stenosarchaea group</taxon>
        <taxon>Halobacteria</taxon>
        <taxon>Halobacteriales</taxon>
        <taxon>Haladaptataceae</taxon>
        <taxon>Haladaptatus</taxon>
    </lineage>
</organism>
<dbReference type="PROSITE" id="PS51257">
    <property type="entry name" value="PROKAR_LIPOPROTEIN"/>
    <property type="match status" value="1"/>
</dbReference>
<protein>
    <submittedName>
        <fullName evidence="3">Amino acid/amide ABC transporter substrate-binding protein, HAAT family</fullName>
    </submittedName>
</protein>
<evidence type="ECO:0000256" key="1">
    <source>
        <dbReference type="ARBA" id="ARBA00022729"/>
    </source>
</evidence>
<dbReference type="Proteomes" id="UP000186914">
    <property type="component" value="Unassembled WGS sequence"/>
</dbReference>
<reference evidence="4" key="1">
    <citation type="submission" date="2017-01" db="EMBL/GenBank/DDBJ databases">
        <authorList>
            <person name="Varghese N."/>
            <person name="Submissions S."/>
        </authorList>
    </citation>
    <scope>NUCLEOTIDE SEQUENCE [LARGE SCALE GENOMIC DNA]</scope>
    <source>
        <strain evidence="4">CGMCC 1.7737</strain>
    </source>
</reference>
<dbReference type="InterPro" id="IPR051010">
    <property type="entry name" value="BCAA_transport"/>
</dbReference>
<dbReference type="InterPro" id="IPR028081">
    <property type="entry name" value="Leu-bd"/>
</dbReference>
<evidence type="ECO:0000313" key="4">
    <source>
        <dbReference type="Proteomes" id="UP000186914"/>
    </source>
</evidence>
<evidence type="ECO:0000313" key="3">
    <source>
        <dbReference type="EMBL" id="SIR05207.1"/>
    </source>
</evidence>
<keyword evidence="4" id="KW-1185">Reference proteome</keyword>
<feature type="domain" description="Leucine-binding protein" evidence="2">
    <location>
        <begin position="35"/>
        <end position="339"/>
    </location>
</feature>
<dbReference type="SUPFAM" id="SSF53822">
    <property type="entry name" value="Periplasmic binding protein-like I"/>
    <property type="match status" value="1"/>
</dbReference>
<dbReference type="Gene3D" id="3.40.50.2300">
    <property type="match status" value="2"/>
</dbReference>
<dbReference type="AlphaFoldDB" id="A0A1N6XSB1"/>
<proteinExistence type="predicted"/>
<name>A0A1N6XSB1_9EURY</name>
<keyword evidence="1" id="KW-0732">Signal</keyword>
<dbReference type="OrthoDB" id="147794at2157"/>
<dbReference type="InterPro" id="IPR028082">
    <property type="entry name" value="Peripla_BP_I"/>
</dbReference>
<sequence length="413" mass="43206">MNTDVSRRLYLRLASTLPATGALAGCLGGKLGRSPIQLGAVLPLSAEGFLGTVAEHHRRAVEQAAADVNQAGGPLGREIELTVEDTALDPEQAKTALETLSEAGAVGFVGPVVTDISMVLAEELPNEDIFAVSPSSTHPALVTAGLSNGTKFFGRTAANDIQQALVMAKVLNSDRYVGAENVATVYVDNSFGAGLADTIEANVSGDVVASVPFPTGRETYSGEIRQIEESGADVVAFASEPGNTTVLEALTESSYDGEYVLSEGLLLDEIPPHMDGMYSASVAATNTTGAIELEQKLNDIAPLAAYTQHAYDGLFLMALAIEQAGEATASAISNNLVSVSGGRGQTVSVDDFERTTTLIDAGRDVNYQGASSSVDLNKNLEPLNAYIIEQVNGSAITELELLRASFFEGRMEQ</sequence>
<dbReference type="RefSeq" id="WP_076428926.1">
    <property type="nucleotide sequence ID" value="NZ_FTNO01000001.1"/>
</dbReference>
<dbReference type="PANTHER" id="PTHR30483">
    <property type="entry name" value="LEUCINE-SPECIFIC-BINDING PROTEIN"/>
    <property type="match status" value="1"/>
</dbReference>
<accession>A0A1N6XSB1</accession>